<proteinExistence type="inferred from homology"/>
<evidence type="ECO:0000256" key="8">
    <source>
        <dbReference type="ARBA" id="ARBA00013025"/>
    </source>
</evidence>
<dbReference type="GO" id="GO:0005524">
    <property type="term" value="F:ATP binding"/>
    <property type="evidence" value="ECO:0007669"/>
    <property type="project" value="UniProtKB-KW"/>
</dbReference>
<evidence type="ECO:0000256" key="10">
    <source>
        <dbReference type="ARBA" id="ARBA00022598"/>
    </source>
</evidence>
<dbReference type="Gene3D" id="3.90.190.20">
    <property type="entry name" value="Mur ligase, C-terminal domain"/>
    <property type="match status" value="1"/>
</dbReference>
<dbReference type="Proteomes" id="UP000182264">
    <property type="component" value="Chromosome"/>
</dbReference>
<dbReference type="AlphaFoldDB" id="A0A1L3GDY3"/>
<keyword evidence="14" id="KW-0460">Magnesium</keyword>
<keyword evidence="27" id="KW-1185">Reference proteome</keyword>
<evidence type="ECO:0000256" key="20">
    <source>
        <dbReference type="ARBA" id="ARBA00047808"/>
    </source>
</evidence>
<dbReference type="InterPro" id="IPR036565">
    <property type="entry name" value="Mur-like_cat_sf"/>
</dbReference>
<evidence type="ECO:0000256" key="21">
    <source>
        <dbReference type="ARBA" id="ARBA00049035"/>
    </source>
</evidence>
<gene>
    <name evidence="26" type="ORF">A7E75_03265</name>
</gene>
<dbReference type="GO" id="GO:0004326">
    <property type="term" value="F:tetrahydrofolylpolyglutamate synthase activity"/>
    <property type="evidence" value="ECO:0007669"/>
    <property type="project" value="UniProtKB-EC"/>
</dbReference>
<dbReference type="InterPro" id="IPR004101">
    <property type="entry name" value="Mur_ligase_C"/>
</dbReference>
<keyword evidence="11" id="KW-0479">Metal-binding</keyword>
<dbReference type="EC" id="6.3.2.17" evidence="8"/>
<evidence type="ECO:0000256" key="9">
    <source>
        <dbReference type="ARBA" id="ARBA00019357"/>
    </source>
</evidence>
<dbReference type="PANTHER" id="PTHR11136">
    <property type="entry name" value="FOLYLPOLYGLUTAMATE SYNTHASE-RELATED"/>
    <property type="match status" value="1"/>
</dbReference>
<evidence type="ECO:0000256" key="7">
    <source>
        <dbReference type="ARBA" id="ARBA00013023"/>
    </source>
</evidence>
<dbReference type="PANTHER" id="PTHR11136:SF0">
    <property type="entry name" value="DIHYDROFOLATE SYNTHETASE-RELATED"/>
    <property type="match status" value="1"/>
</dbReference>
<comment type="catalytic activity">
    <reaction evidence="21">
        <text>(6R)-5,10-methylenetetrahydrofolyl-(gamma-L-Glu)(n) + L-glutamate + ATP = (6R)-5,10-methylenetetrahydrofolyl-(gamma-L-Glu)(n+1) + ADP + phosphate + H(+)</text>
        <dbReference type="Rhea" id="RHEA:51912"/>
        <dbReference type="Rhea" id="RHEA-COMP:13257"/>
        <dbReference type="Rhea" id="RHEA-COMP:13258"/>
        <dbReference type="ChEBI" id="CHEBI:15378"/>
        <dbReference type="ChEBI" id="CHEBI:29985"/>
        <dbReference type="ChEBI" id="CHEBI:30616"/>
        <dbReference type="ChEBI" id="CHEBI:43474"/>
        <dbReference type="ChEBI" id="CHEBI:136572"/>
        <dbReference type="ChEBI" id="CHEBI:456216"/>
        <dbReference type="EC" id="6.3.2.17"/>
    </reaction>
</comment>
<dbReference type="GO" id="GO:0046872">
    <property type="term" value="F:metal ion binding"/>
    <property type="evidence" value="ECO:0007669"/>
    <property type="project" value="UniProtKB-KW"/>
</dbReference>
<comment type="subunit">
    <text evidence="6">Monomer.</text>
</comment>
<reference evidence="26 27" key="1">
    <citation type="journal article" date="2017" name="Genome Announc.">
        <title>Complete Genome Sequences of Two Acetylene-Fermenting Pelobacter acetylenicus Strains.</title>
        <authorList>
            <person name="Sutton J.M."/>
            <person name="Baesman S.M."/>
            <person name="Fierst J.L."/>
            <person name="Poret-Peterson A.T."/>
            <person name="Oremland R.S."/>
            <person name="Dunlap D.S."/>
            <person name="Akob D.M."/>
        </authorList>
    </citation>
    <scope>NUCLEOTIDE SEQUENCE [LARGE SCALE GENOMIC DNA]</scope>
    <source>
        <strain evidence="26 27">DSM 3247</strain>
    </source>
</reference>
<comment type="cofactor">
    <cofactor evidence="1">
        <name>Mg(2+)</name>
        <dbReference type="ChEBI" id="CHEBI:18420"/>
    </cofactor>
</comment>
<dbReference type="UniPathway" id="UPA00077">
    <property type="reaction ID" value="UER00157"/>
</dbReference>
<dbReference type="KEGG" id="pace:A6070_11890"/>
<dbReference type="InterPro" id="IPR013221">
    <property type="entry name" value="Mur_ligase_cen"/>
</dbReference>
<comment type="similarity">
    <text evidence="5 23">Belongs to the folylpolyglutamate synthase family.</text>
</comment>
<dbReference type="STRING" id="29542.A6070_11890"/>
<dbReference type="GO" id="GO:0046656">
    <property type="term" value="P:folic acid biosynthetic process"/>
    <property type="evidence" value="ECO:0007669"/>
    <property type="project" value="UniProtKB-KW"/>
</dbReference>
<evidence type="ECO:0000256" key="23">
    <source>
        <dbReference type="PIRNR" id="PIRNR001563"/>
    </source>
</evidence>
<evidence type="ECO:0000256" key="18">
    <source>
        <dbReference type="ARBA" id="ARBA00032510"/>
    </source>
</evidence>
<evidence type="ECO:0000256" key="12">
    <source>
        <dbReference type="ARBA" id="ARBA00022741"/>
    </source>
</evidence>
<comment type="catalytic activity">
    <reaction evidence="20">
        <text>10-formyltetrahydrofolyl-(gamma-L-Glu)(n) + L-glutamate + ATP = 10-formyltetrahydrofolyl-(gamma-L-Glu)(n+1) + ADP + phosphate + H(+)</text>
        <dbReference type="Rhea" id="RHEA:51904"/>
        <dbReference type="Rhea" id="RHEA-COMP:13088"/>
        <dbReference type="Rhea" id="RHEA-COMP:14300"/>
        <dbReference type="ChEBI" id="CHEBI:15378"/>
        <dbReference type="ChEBI" id="CHEBI:29985"/>
        <dbReference type="ChEBI" id="CHEBI:30616"/>
        <dbReference type="ChEBI" id="CHEBI:43474"/>
        <dbReference type="ChEBI" id="CHEBI:134413"/>
        <dbReference type="ChEBI" id="CHEBI:456216"/>
        <dbReference type="EC" id="6.3.2.17"/>
    </reaction>
</comment>
<organism evidence="26 27">
    <name type="scientific">Syntrophotalea acetylenica</name>
    <name type="common">Pelobacter acetylenicus</name>
    <dbReference type="NCBI Taxonomy" id="29542"/>
    <lineage>
        <taxon>Bacteria</taxon>
        <taxon>Pseudomonadati</taxon>
        <taxon>Thermodesulfobacteriota</taxon>
        <taxon>Desulfuromonadia</taxon>
        <taxon>Desulfuromonadales</taxon>
        <taxon>Syntrophotaleaceae</taxon>
        <taxon>Syntrophotalea</taxon>
    </lineage>
</organism>
<dbReference type="PIRSF" id="PIRSF001563">
    <property type="entry name" value="Folylpolyglu_synth"/>
    <property type="match status" value="1"/>
</dbReference>
<name>A0A1L3GDY3_SYNAC</name>
<dbReference type="Pfam" id="PF08245">
    <property type="entry name" value="Mur_ligase_M"/>
    <property type="match status" value="1"/>
</dbReference>
<dbReference type="Gene3D" id="3.40.1190.10">
    <property type="entry name" value="Mur-like, catalytic domain"/>
    <property type="match status" value="1"/>
</dbReference>
<dbReference type="SUPFAM" id="SSF53623">
    <property type="entry name" value="MurD-like peptide ligases, catalytic domain"/>
    <property type="match status" value="1"/>
</dbReference>
<evidence type="ECO:0000256" key="16">
    <source>
        <dbReference type="ARBA" id="ARBA00030048"/>
    </source>
</evidence>
<evidence type="ECO:0000256" key="11">
    <source>
        <dbReference type="ARBA" id="ARBA00022723"/>
    </source>
</evidence>
<keyword evidence="12 23" id="KW-0547">Nucleotide-binding</keyword>
<dbReference type="OrthoDB" id="9809356at2"/>
<accession>A0A1L3GDY3</accession>
<dbReference type="GO" id="GO:0008841">
    <property type="term" value="F:dihydrofolate synthase activity"/>
    <property type="evidence" value="ECO:0007669"/>
    <property type="project" value="UniProtKB-EC"/>
</dbReference>
<evidence type="ECO:0000259" key="25">
    <source>
        <dbReference type="Pfam" id="PF08245"/>
    </source>
</evidence>
<dbReference type="InterPro" id="IPR036615">
    <property type="entry name" value="Mur_ligase_C_dom_sf"/>
</dbReference>
<comment type="catalytic activity">
    <reaction evidence="22">
        <text>7,8-dihydropteroate + L-glutamate + ATP = 7,8-dihydrofolate + ADP + phosphate + H(+)</text>
        <dbReference type="Rhea" id="RHEA:23584"/>
        <dbReference type="ChEBI" id="CHEBI:15378"/>
        <dbReference type="ChEBI" id="CHEBI:17839"/>
        <dbReference type="ChEBI" id="CHEBI:29985"/>
        <dbReference type="ChEBI" id="CHEBI:30616"/>
        <dbReference type="ChEBI" id="CHEBI:43474"/>
        <dbReference type="ChEBI" id="CHEBI:57451"/>
        <dbReference type="ChEBI" id="CHEBI:456216"/>
        <dbReference type="EC" id="6.3.2.12"/>
    </reaction>
</comment>
<protein>
    <recommendedName>
        <fullName evidence="9">Dihydrofolate synthase/folylpolyglutamate synthase</fullName>
        <ecNumber evidence="7">6.3.2.12</ecNumber>
        <ecNumber evidence="8">6.3.2.17</ecNumber>
    </recommendedName>
    <alternativeName>
        <fullName evidence="18">Folylpoly-gamma-glutamate synthetase-dihydrofolate synthetase</fullName>
    </alternativeName>
    <alternativeName>
        <fullName evidence="16">Folylpolyglutamate synthetase</fullName>
    </alternativeName>
    <alternativeName>
        <fullName evidence="17">Tetrahydrofolylpolyglutamate synthase</fullName>
    </alternativeName>
</protein>
<sequence>MDYQQSLDYLYGLQRFGIKLGLSNIQTLLTRLGHPERTMRIVHVAGTNGKGSVSVATALMLQSAGLRTGLYTSPHLHSFTERIRIDGRAIPEPDMVALVDLVRAVVGTLPVTFFEFTTAMALLHFHRERVDFAVLEVGMGGRLDATNAVMPEVSVITPVCMDHAEHLGPDLAAVAGEKAGIIKPQVPVVIGPQQPEAKRVLLARAEQSNAPVCLWNRDYRIVEHPPCFDFHHADLVVENLRPGLEGGHQRQNLAVALAVATVLRDHGLPLPVKALRDGVENVRWPGRLEWWRGDTDVLLDGAHNQGGALALARYLEDLGLGKVRWVAGIKAPRNPDELLAPLLPHTLRLYATVPPVAPSVEPDKLVQIARRAGVPAAVHESSAEAVAAALADCEKGEVVLVAGSLFLVGEVRDFLMNMERTR</sequence>
<comment type="function">
    <text evidence="2">Functions in two distinct reactions of the de novo folate biosynthetic pathway. Catalyzes the addition of a glutamate residue to dihydropteroate (7,8-dihydropteroate or H2Pte) to form dihydrofolate (7,8-dihydrofolate monoglutamate or H2Pte-Glu). Also catalyzes successive additions of L-glutamate to tetrahydrofolate or 10-formyltetrahydrofolate or 5,10-methylenetetrahydrofolate, leading to folylpolyglutamate derivatives.</text>
</comment>
<comment type="pathway">
    <text evidence="3">Cofactor biosynthesis; tetrahydrofolate biosynthesis; 7,8-dihydrofolate from 2-amino-4-hydroxy-6-hydroxymethyl-7,8-dihydropteridine diphosphate and 4-aminobenzoate: step 2/2.</text>
</comment>
<dbReference type="InterPro" id="IPR018109">
    <property type="entry name" value="Folylpolyglutamate_synth_CS"/>
</dbReference>
<evidence type="ECO:0000256" key="13">
    <source>
        <dbReference type="ARBA" id="ARBA00022840"/>
    </source>
</evidence>
<dbReference type="GO" id="GO:0005737">
    <property type="term" value="C:cytoplasm"/>
    <property type="evidence" value="ECO:0007669"/>
    <property type="project" value="TreeGrafter"/>
</dbReference>
<feature type="domain" description="Mur ligase C-terminal" evidence="24">
    <location>
        <begin position="286"/>
        <end position="404"/>
    </location>
</feature>
<evidence type="ECO:0000256" key="15">
    <source>
        <dbReference type="ARBA" id="ARBA00022909"/>
    </source>
</evidence>
<dbReference type="Pfam" id="PF02875">
    <property type="entry name" value="Mur_ligase_C"/>
    <property type="match status" value="1"/>
</dbReference>
<dbReference type="NCBIfam" id="TIGR01499">
    <property type="entry name" value="folC"/>
    <property type="match status" value="1"/>
</dbReference>
<evidence type="ECO:0000256" key="1">
    <source>
        <dbReference type="ARBA" id="ARBA00001946"/>
    </source>
</evidence>
<dbReference type="InterPro" id="IPR001645">
    <property type="entry name" value="Folylpolyglutamate_synth"/>
</dbReference>
<evidence type="ECO:0000256" key="6">
    <source>
        <dbReference type="ARBA" id="ARBA00011245"/>
    </source>
</evidence>
<dbReference type="FunFam" id="3.40.1190.10:FF:000004">
    <property type="entry name" value="Dihydrofolate synthase/folylpolyglutamate synthase"/>
    <property type="match status" value="1"/>
</dbReference>
<dbReference type="EMBL" id="CP015518">
    <property type="protein sequence ID" value="APG24161.1"/>
    <property type="molecule type" value="Genomic_DNA"/>
</dbReference>
<evidence type="ECO:0000256" key="22">
    <source>
        <dbReference type="ARBA" id="ARBA00049161"/>
    </source>
</evidence>
<feature type="domain" description="Mur ligase central" evidence="25">
    <location>
        <begin position="44"/>
        <end position="259"/>
    </location>
</feature>
<evidence type="ECO:0000256" key="19">
    <source>
        <dbReference type="ARBA" id="ARBA00047493"/>
    </source>
</evidence>
<dbReference type="PROSITE" id="PS01011">
    <property type="entry name" value="FOLYLPOLYGLU_SYNT_1"/>
    <property type="match status" value="1"/>
</dbReference>
<keyword evidence="13 23" id="KW-0067">ATP-binding</keyword>
<evidence type="ECO:0000313" key="27">
    <source>
        <dbReference type="Proteomes" id="UP000182264"/>
    </source>
</evidence>
<evidence type="ECO:0000256" key="17">
    <source>
        <dbReference type="ARBA" id="ARBA00030592"/>
    </source>
</evidence>
<dbReference type="RefSeq" id="WP_072285977.1">
    <property type="nucleotide sequence ID" value="NZ_CP015455.1"/>
</dbReference>
<dbReference type="SUPFAM" id="SSF53244">
    <property type="entry name" value="MurD-like peptide ligases, peptide-binding domain"/>
    <property type="match status" value="1"/>
</dbReference>
<comment type="pathway">
    <text evidence="4">Cofactor biosynthesis; tetrahydrofolylpolyglutamate biosynthesis.</text>
</comment>
<evidence type="ECO:0000259" key="24">
    <source>
        <dbReference type="Pfam" id="PF02875"/>
    </source>
</evidence>
<evidence type="ECO:0000256" key="4">
    <source>
        <dbReference type="ARBA" id="ARBA00005150"/>
    </source>
</evidence>
<keyword evidence="15" id="KW-0289">Folate biosynthesis</keyword>
<evidence type="ECO:0000256" key="3">
    <source>
        <dbReference type="ARBA" id="ARBA00004799"/>
    </source>
</evidence>
<evidence type="ECO:0000256" key="14">
    <source>
        <dbReference type="ARBA" id="ARBA00022842"/>
    </source>
</evidence>
<evidence type="ECO:0000256" key="2">
    <source>
        <dbReference type="ARBA" id="ARBA00002714"/>
    </source>
</evidence>
<evidence type="ECO:0000256" key="5">
    <source>
        <dbReference type="ARBA" id="ARBA00008276"/>
    </source>
</evidence>
<dbReference type="EC" id="6.3.2.12" evidence="7"/>
<keyword evidence="10 23" id="KW-0436">Ligase</keyword>
<dbReference type="GO" id="GO:0046654">
    <property type="term" value="P:tetrahydrofolate biosynthetic process"/>
    <property type="evidence" value="ECO:0007669"/>
    <property type="project" value="UniProtKB-UniPathway"/>
</dbReference>
<evidence type="ECO:0000313" key="26">
    <source>
        <dbReference type="EMBL" id="APG24161.1"/>
    </source>
</evidence>
<comment type="catalytic activity">
    <reaction evidence="19">
        <text>(6S)-5,6,7,8-tetrahydrofolyl-(gamma-L-Glu)(n) + L-glutamate + ATP = (6S)-5,6,7,8-tetrahydrofolyl-(gamma-L-Glu)(n+1) + ADP + phosphate + H(+)</text>
        <dbReference type="Rhea" id="RHEA:10580"/>
        <dbReference type="Rhea" id="RHEA-COMP:14738"/>
        <dbReference type="Rhea" id="RHEA-COMP:14740"/>
        <dbReference type="ChEBI" id="CHEBI:15378"/>
        <dbReference type="ChEBI" id="CHEBI:29985"/>
        <dbReference type="ChEBI" id="CHEBI:30616"/>
        <dbReference type="ChEBI" id="CHEBI:43474"/>
        <dbReference type="ChEBI" id="CHEBI:141005"/>
        <dbReference type="ChEBI" id="CHEBI:456216"/>
        <dbReference type="EC" id="6.3.2.17"/>
    </reaction>
</comment>